<name>A0A6P5L6H9_PHACI</name>
<dbReference type="GeneID" id="110215919"/>
<organism evidence="5 6">
    <name type="scientific">Phascolarctos cinereus</name>
    <name type="common">Koala</name>
    <dbReference type="NCBI Taxonomy" id="38626"/>
    <lineage>
        <taxon>Eukaryota</taxon>
        <taxon>Metazoa</taxon>
        <taxon>Chordata</taxon>
        <taxon>Craniata</taxon>
        <taxon>Vertebrata</taxon>
        <taxon>Euteleostomi</taxon>
        <taxon>Mammalia</taxon>
        <taxon>Metatheria</taxon>
        <taxon>Diprotodontia</taxon>
        <taxon>Phascolarctidae</taxon>
        <taxon>Phascolarctos</taxon>
    </lineage>
</organism>
<dbReference type="GO" id="GO:0007204">
    <property type="term" value="P:positive regulation of cytosolic calcium ion concentration"/>
    <property type="evidence" value="ECO:0007669"/>
    <property type="project" value="TreeGrafter"/>
</dbReference>
<accession>A0A6P5L6H9</accession>
<evidence type="ECO:0000256" key="3">
    <source>
        <dbReference type="SAM" id="MobiDB-lite"/>
    </source>
</evidence>
<evidence type="ECO:0000256" key="4">
    <source>
        <dbReference type="SAM" id="SignalP"/>
    </source>
</evidence>
<dbReference type="FunCoup" id="A0A6P5L6H9">
    <property type="interactions" value="438"/>
</dbReference>
<dbReference type="KEGG" id="pcw:110215919"/>
<dbReference type="PANTHER" id="PTHR11250:SF2">
    <property type="entry name" value="TACHYKININ-4"/>
    <property type="match status" value="1"/>
</dbReference>
<dbReference type="RefSeq" id="XP_020853432.1">
    <property type="nucleotide sequence ID" value="XM_020997773.1"/>
</dbReference>
<comment type="subcellular location">
    <subcellularLocation>
        <location evidence="1">Secreted</location>
    </subcellularLocation>
</comment>
<evidence type="ECO:0000256" key="2">
    <source>
        <dbReference type="ARBA" id="ARBA00022525"/>
    </source>
</evidence>
<sequence>MPSCLALLLLMCLSLKMVGSQTEEPRSEDEPWLILSLKEGELPRISLQPLVQEVKRRKTGQFYPLMGKRARGKSLIQSVENKGGRSPVQLNKKAPKLSQPKEMAPLDKPSMWIGKIRAKGQSGNLDPRLPRMKAPPIPNPPITRRPHLKRLTLYPCVC</sequence>
<feature type="chain" id="PRO_5027684833" evidence="4">
    <location>
        <begin position="21"/>
        <end position="158"/>
    </location>
</feature>
<keyword evidence="2" id="KW-0964">Secreted</keyword>
<keyword evidence="5" id="KW-1185">Reference proteome</keyword>
<evidence type="ECO:0000256" key="1">
    <source>
        <dbReference type="ARBA" id="ARBA00004613"/>
    </source>
</evidence>
<gene>
    <name evidence="6" type="primary">LOC110215919</name>
</gene>
<evidence type="ECO:0000313" key="6">
    <source>
        <dbReference type="RefSeq" id="XP_020853432.1"/>
    </source>
</evidence>
<feature type="signal peptide" evidence="4">
    <location>
        <begin position="1"/>
        <end position="20"/>
    </location>
</feature>
<dbReference type="GO" id="GO:0005615">
    <property type="term" value="C:extracellular space"/>
    <property type="evidence" value="ECO:0007669"/>
    <property type="project" value="TreeGrafter"/>
</dbReference>
<dbReference type="PANTHER" id="PTHR11250">
    <property type="entry name" value="TACHYKININ"/>
    <property type="match status" value="1"/>
</dbReference>
<proteinExistence type="predicted"/>
<feature type="compositionally biased region" description="Pro residues" evidence="3">
    <location>
        <begin position="133"/>
        <end position="143"/>
    </location>
</feature>
<evidence type="ECO:0000313" key="5">
    <source>
        <dbReference type="Proteomes" id="UP000515140"/>
    </source>
</evidence>
<dbReference type="GO" id="GO:0031835">
    <property type="term" value="F:substance P receptor binding"/>
    <property type="evidence" value="ECO:0007669"/>
    <property type="project" value="TreeGrafter"/>
</dbReference>
<dbReference type="AlphaFoldDB" id="A0A6P5L6H9"/>
<protein>
    <submittedName>
        <fullName evidence="6">Uncharacterized protein LOC110215919 isoform X1</fullName>
    </submittedName>
</protein>
<feature type="region of interest" description="Disordered" evidence="3">
    <location>
        <begin position="78"/>
        <end position="106"/>
    </location>
</feature>
<keyword evidence="4" id="KW-0732">Signal</keyword>
<feature type="region of interest" description="Disordered" evidence="3">
    <location>
        <begin position="120"/>
        <end position="145"/>
    </location>
</feature>
<dbReference type="InParanoid" id="A0A6P5L6H9"/>
<dbReference type="Proteomes" id="UP000515140">
    <property type="component" value="Unplaced"/>
</dbReference>
<dbReference type="GO" id="GO:0006954">
    <property type="term" value="P:inflammatory response"/>
    <property type="evidence" value="ECO:0007669"/>
    <property type="project" value="TreeGrafter"/>
</dbReference>
<reference evidence="6" key="1">
    <citation type="submission" date="2025-08" db="UniProtKB">
        <authorList>
            <consortium name="RefSeq"/>
        </authorList>
    </citation>
    <scope>IDENTIFICATION</scope>
    <source>
        <tissue evidence="6">Spleen</tissue>
    </source>
</reference>
<dbReference type="GO" id="GO:0007217">
    <property type="term" value="P:tachykinin receptor signaling pathway"/>
    <property type="evidence" value="ECO:0007669"/>
    <property type="project" value="TreeGrafter"/>
</dbReference>